<protein>
    <submittedName>
        <fullName evidence="1">Uncharacterized protein</fullName>
    </submittedName>
</protein>
<proteinExistence type="predicted"/>
<dbReference type="RefSeq" id="WP_034879462.1">
    <property type="nucleotide sequence ID" value="NZ_JOKG01000006.1"/>
</dbReference>
<evidence type="ECO:0000313" key="1">
    <source>
        <dbReference type="EMBL" id="KEQ11713.1"/>
    </source>
</evidence>
<dbReference type="Proteomes" id="UP000028006">
    <property type="component" value="Unassembled WGS sequence"/>
</dbReference>
<dbReference type="AlphaFoldDB" id="A0A081MZU0"/>
<comment type="caution">
    <text evidence="1">The sequence shown here is derived from an EMBL/GenBank/DDBJ whole genome shotgun (WGS) entry which is preliminary data.</text>
</comment>
<dbReference type="eggNOG" id="ENOG5034851">
    <property type="taxonomic scope" value="Bacteria"/>
</dbReference>
<sequence>MSAIPELHGFLWIEKIKKHAKDLKKSLPALRYLERLEISARQFAGKRDYKECRSLHEKHLLSYRYVKDQTAEQQLHQWQCAFCGLAFDPSSKADKKHIEQHKLFEIAYYKTGYNPDCYAVREDKIRDVREKYKNLSSSDSQATRLEICIGIYKRFYDRSFEKAILCGYWEQHPPFHRFVAMTEIKNPLRPDDFKMFHEKFGILKGHIPPGHSYWTPQGSNFLY</sequence>
<name>A0A081MZU0_9GAMM</name>
<keyword evidence="2" id="KW-1185">Reference proteome</keyword>
<organism evidence="1 2">
    <name type="scientific">Endozoicomonas montiporae</name>
    <dbReference type="NCBI Taxonomy" id="1027273"/>
    <lineage>
        <taxon>Bacteria</taxon>
        <taxon>Pseudomonadati</taxon>
        <taxon>Pseudomonadota</taxon>
        <taxon>Gammaproteobacteria</taxon>
        <taxon>Oceanospirillales</taxon>
        <taxon>Endozoicomonadaceae</taxon>
        <taxon>Endozoicomonas</taxon>
    </lineage>
</organism>
<gene>
    <name evidence="1" type="ORF">GZ77_24705</name>
</gene>
<reference evidence="1 2" key="1">
    <citation type="submission" date="2014-06" db="EMBL/GenBank/DDBJ databases">
        <title>Whole Genome Sequences of Three Symbiotic Endozoicomonas Bacteria.</title>
        <authorList>
            <person name="Neave M.J."/>
            <person name="Apprill A."/>
            <person name="Voolstra C.R."/>
        </authorList>
    </citation>
    <scope>NUCLEOTIDE SEQUENCE [LARGE SCALE GENOMIC DNA]</scope>
    <source>
        <strain evidence="1 2">LMG 24815</strain>
    </source>
</reference>
<accession>A0A081MZU0</accession>
<dbReference type="EMBL" id="JOKG01000006">
    <property type="protein sequence ID" value="KEQ11713.1"/>
    <property type="molecule type" value="Genomic_DNA"/>
</dbReference>
<evidence type="ECO:0000313" key="2">
    <source>
        <dbReference type="Proteomes" id="UP000028006"/>
    </source>
</evidence>